<sequence length="171" mass="19074">MRSSIIARRFCTSRGLSSFLTIAFFKVLRARVSLCGAFRSSVLKRSWPSLSHSSWASFASASLQVFAHLRAMSHGAHDPISKTTGRVRHFSHTPLCSRCPKELGLSDVCCPSEYQILVHGNDVHRPSAVCHTTQPSPAGLLRWKVYTPQAEWLTMSGHLQILQDFAHDCPR</sequence>
<gene>
    <name evidence="1" type="ORF">BV22DRAFT_245386</name>
</gene>
<protein>
    <submittedName>
        <fullName evidence="1">Uncharacterized protein</fullName>
    </submittedName>
</protein>
<evidence type="ECO:0000313" key="1">
    <source>
        <dbReference type="EMBL" id="KAH7927850.1"/>
    </source>
</evidence>
<keyword evidence="2" id="KW-1185">Reference proteome</keyword>
<name>A0ACB8BPL1_9AGAM</name>
<comment type="caution">
    <text evidence="1">The sequence shown here is derived from an EMBL/GenBank/DDBJ whole genome shotgun (WGS) entry which is preliminary data.</text>
</comment>
<accession>A0ACB8BPL1</accession>
<dbReference type="EMBL" id="MU266360">
    <property type="protein sequence ID" value="KAH7927850.1"/>
    <property type="molecule type" value="Genomic_DNA"/>
</dbReference>
<organism evidence="1 2">
    <name type="scientific">Leucogyrophana mollusca</name>
    <dbReference type="NCBI Taxonomy" id="85980"/>
    <lineage>
        <taxon>Eukaryota</taxon>
        <taxon>Fungi</taxon>
        <taxon>Dikarya</taxon>
        <taxon>Basidiomycota</taxon>
        <taxon>Agaricomycotina</taxon>
        <taxon>Agaricomycetes</taxon>
        <taxon>Agaricomycetidae</taxon>
        <taxon>Boletales</taxon>
        <taxon>Boletales incertae sedis</taxon>
        <taxon>Leucogyrophana</taxon>
    </lineage>
</organism>
<evidence type="ECO:0000313" key="2">
    <source>
        <dbReference type="Proteomes" id="UP000790709"/>
    </source>
</evidence>
<dbReference type="Proteomes" id="UP000790709">
    <property type="component" value="Unassembled WGS sequence"/>
</dbReference>
<proteinExistence type="predicted"/>
<reference evidence="1" key="1">
    <citation type="journal article" date="2021" name="New Phytol.">
        <title>Evolutionary innovations through gain and loss of genes in the ectomycorrhizal Boletales.</title>
        <authorList>
            <person name="Wu G."/>
            <person name="Miyauchi S."/>
            <person name="Morin E."/>
            <person name="Kuo A."/>
            <person name="Drula E."/>
            <person name="Varga T."/>
            <person name="Kohler A."/>
            <person name="Feng B."/>
            <person name="Cao Y."/>
            <person name="Lipzen A."/>
            <person name="Daum C."/>
            <person name="Hundley H."/>
            <person name="Pangilinan J."/>
            <person name="Johnson J."/>
            <person name="Barry K."/>
            <person name="LaButti K."/>
            <person name="Ng V."/>
            <person name="Ahrendt S."/>
            <person name="Min B."/>
            <person name="Choi I.G."/>
            <person name="Park H."/>
            <person name="Plett J.M."/>
            <person name="Magnuson J."/>
            <person name="Spatafora J.W."/>
            <person name="Nagy L.G."/>
            <person name="Henrissat B."/>
            <person name="Grigoriev I.V."/>
            <person name="Yang Z.L."/>
            <person name="Xu J."/>
            <person name="Martin F.M."/>
        </authorList>
    </citation>
    <scope>NUCLEOTIDE SEQUENCE</scope>
    <source>
        <strain evidence="1">KUC20120723A-06</strain>
    </source>
</reference>